<protein>
    <recommendedName>
        <fullName evidence="6">Bacterial surface antigen (D15) domain-containing protein</fullName>
    </recommendedName>
</protein>
<dbReference type="PROSITE" id="PS51257">
    <property type="entry name" value="PROKAR_LIPOPROTEIN"/>
    <property type="match status" value="1"/>
</dbReference>
<dbReference type="OrthoDB" id="9814535at2"/>
<dbReference type="PANTHER" id="PTHR12815:SF47">
    <property type="entry name" value="TRANSLOCATION AND ASSEMBLY MODULE SUBUNIT TAMA"/>
    <property type="match status" value="1"/>
</dbReference>
<dbReference type="InterPro" id="IPR039910">
    <property type="entry name" value="D15-like"/>
</dbReference>
<sequence length="769" mass="87802">MRKKKGSLMKSNHFVFAGALLLIIASCNTTKHIADGEHLFEEATVNIKNDTLDKDRKKLFESRLQSFVRPEPTSNFKVALWNMGGGPDTTVGFIKRWIKKQGKPPVLLSEVNQEYNENLLRNRLENFGFFQANVTSDTIIDGKKATVQFDAVAGPGYKIKDVVFDVDTTKTWGQDIASSQGNTLLRRGNNYNLDVVISERERIDVDMKNKGYYYFNADHLLLDVDSTVGTHQVDMYMTVKPETPQRAKEPQKIGKIVVFPNYTQSADGYSRRIPRGTEAYEGEYYIHDPDNKFRKKVLANHLFFHKGELYNREDHNMTINHLVNMNTFQFVKNDFVDSKDSANTMDVYYYLTPMKPRTLRTELIAKTATVYDGIEGNVNWSLKNAFKGFETLTLTAFAGFETQRGGGVALNSNYIRYGAEASISWPRLLSPYKWAPSRKYIPRTFASVRYEFLDRRTAYTLNSMTFNFGYSWKENERKVHDLTVAEIIYAQPRNVTQAYRDQIDQFPTLGHIIEPQFSFGPNYVFTFQNNMEDRTHTYFVRSALNTSGNVLGLIQGADASADNPQYLFGTRYAQFVRGEADFRHYWKLGPNSTFVTRAMIGASHSYGNTRQLPYLKQFFSGGPNGMRAFRARSVGPGLTNLADLNIEDFFADQTGDFKLELNAEYRGTISGMFKWAAFVDAGNVWLQRADASRPGAEITTKFYEQLAVGGGLGLRVDIDFLVIRTDFAIPFRVPYVQESNGWVFNQIDFGSREWRSKNLVFNLAIGYPF</sequence>
<evidence type="ECO:0000256" key="5">
    <source>
        <dbReference type="ARBA" id="ARBA00023237"/>
    </source>
</evidence>
<accession>A0A2T8HLZ9</accession>
<keyword evidence="8" id="KW-1185">Reference proteome</keyword>
<dbReference type="InterPro" id="IPR000184">
    <property type="entry name" value="Bac_surfAg_D15"/>
</dbReference>
<dbReference type="EMBL" id="QDKG01000001">
    <property type="protein sequence ID" value="PVH26465.1"/>
    <property type="molecule type" value="Genomic_DNA"/>
</dbReference>
<dbReference type="Pfam" id="PF01103">
    <property type="entry name" value="Omp85"/>
    <property type="match status" value="1"/>
</dbReference>
<dbReference type="PANTHER" id="PTHR12815">
    <property type="entry name" value="SORTING AND ASSEMBLY MACHINERY SAMM50 PROTEIN FAMILY MEMBER"/>
    <property type="match status" value="1"/>
</dbReference>
<gene>
    <name evidence="7" type="ORF">DC487_02265</name>
</gene>
<dbReference type="Gene3D" id="2.40.160.50">
    <property type="entry name" value="membrane protein fhac: a member of the omp85/tpsb transporter family"/>
    <property type="match status" value="1"/>
</dbReference>
<evidence type="ECO:0000256" key="4">
    <source>
        <dbReference type="ARBA" id="ARBA00023136"/>
    </source>
</evidence>
<evidence type="ECO:0000256" key="3">
    <source>
        <dbReference type="ARBA" id="ARBA00022729"/>
    </source>
</evidence>
<evidence type="ECO:0000313" key="7">
    <source>
        <dbReference type="EMBL" id="PVH26465.1"/>
    </source>
</evidence>
<evidence type="ECO:0000259" key="6">
    <source>
        <dbReference type="Pfam" id="PF01103"/>
    </source>
</evidence>
<keyword evidence="2" id="KW-0812">Transmembrane</keyword>
<evidence type="ECO:0000256" key="1">
    <source>
        <dbReference type="ARBA" id="ARBA00004370"/>
    </source>
</evidence>
<keyword evidence="3" id="KW-0732">Signal</keyword>
<comment type="caution">
    <text evidence="7">The sequence shown here is derived from an EMBL/GenBank/DDBJ whole genome shotgun (WGS) entry which is preliminary data.</text>
</comment>
<dbReference type="GO" id="GO:0019867">
    <property type="term" value="C:outer membrane"/>
    <property type="evidence" value="ECO:0007669"/>
    <property type="project" value="InterPro"/>
</dbReference>
<reference evidence="7 8" key="1">
    <citation type="submission" date="2018-04" db="EMBL/GenBank/DDBJ databases">
        <title>Sphingobacterium cortibacter sp. nov.</title>
        <authorList>
            <person name="Li Y."/>
        </authorList>
    </citation>
    <scope>NUCLEOTIDE SEQUENCE [LARGE SCALE GENOMIC DNA]</scope>
    <source>
        <strain evidence="7 8">2c-3</strain>
    </source>
</reference>
<proteinExistence type="predicted"/>
<evidence type="ECO:0000256" key="2">
    <source>
        <dbReference type="ARBA" id="ARBA00022692"/>
    </source>
</evidence>
<keyword evidence="5" id="KW-0998">Cell outer membrane</keyword>
<dbReference type="Proteomes" id="UP000245627">
    <property type="component" value="Unassembled WGS sequence"/>
</dbReference>
<dbReference type="AlphaFoldDB" id="A0A2T8HLZ9"/>
<feature type="domain" description="Bacterial surface antigen (D15)" evidence="6">
    <location>
        <begin position="560"/>
        <end position="744"/>
    </location>
</feature>
<organism evidence="7 8">
    <name type="scientific">Sphingobacterium corticibacter</name>
    <dbReference type="NCBI Taxonomy" id="2171749"/>
    <lineage>
        <taxon>Bacteria</taxon>
        <taxon>Pseudomonadati</taxon>
        <taxon>Bacteroidota</taxon>
        <taxon>Sphingobacteriia</taxon>
        <taxon>Sphingobacteriales</taxon>
        <taxon>Sphingobacteriaceae</taxon>
        <taxon>Sphingobacterium</taxon>
    </lineage>
</organism>
<evidence type="ECO:0000313" key="8">
    <source>
        <dbReference type="Proteomes" id="UP000245627"/>
    </source>
</evidence>
<name>A0A2T8HLZ9_9SPHI</name>
<dbReference type="Gene3D" id="3.10.20.310">
    <property type="entry name" value="membrane protein fhac"/>
    <property type="match status" value="1"/>
</dbReference>
<comment type="subcellular location">
    <subcellularLocation>
        <location evidence="1">Membrane</location>
    </subcellularLocation>
</comment>
<keyword evidence="4" id="KW-0472">Membrane</keyword>